<dbReference type="Proteomes" id="UP000075806">
    <property type="component" value="Unassembled WGS sequence"/>
</dbReference>
<sequence length="163" mass="19080">MFCLIFLFFLVIIYSICLSLYYLKNIIVITAEITETLTKNNFKIKFDKASIHIIIITTFSIFILLTPELLFSMIILIFAPLVTNIEISEGFKGLFEIFHTLTHLRFNLTPPLEDINKLFLNNTNLNITLIVYFYYTKVIEIIFLGFLLTGLSKNIDFIFRRNT</sequence>
<protein>
    <submittedName>
        <fullName evidence="2">Uncharacterized protein</fullName>
    </submittedName>
</protein>
<evidence type="ECO:0000313" key="3">
    <source>
        <dbReference type="Proteomes" id="UP000075806"/>
    </source>
</evidence>
<accession>A0A162FCR2</accession>
<comment type="caution">
    <text evidence="2">The sequence shown here is derived from an EMBL/GenBank/DDBJ whole genome shotgun (WGS) entry which is preliminary data.</text>
</comment>
<dbReference type="AlphaFoldDB" id="A0A162FCR2"/>
<gene>
    <name evidence="2" type="ORF">AZF04_02940</name>
</gene>
<dbReference type="EMBL" id="LTAO01000001">
    <property type="protein sequence ID" value="KYG35308.1"/>
    <property type="molecule type" value="Genomic_DNA"/>
</dbReference>
<organism evidence="2 3">
    <name type="scientific">Alkalihalobacillus trypoxylicola</name>
    <dbReference type="NCBI Taxonomy" id="519424"/>
    <lineage>
        <taxon>Bacteria</taxon>
        <taxon>Bacillati</taxon>
        <taxon>Bacillota</taxon>
        <taxon>Bacilli</taxon>
        <taxon>Bacillales</taxon>
        <taxon>Bacillaceae</taxon>
        <taxon>Alkalihalobacillus</taxon>
    </lineage>
</organism>
<keyword evidence="1" id="KW-0812">Transmembrane</keyword>
<keyword evidence="3" id="KW-1185">Reference proteome</keyword>
<reference evidence="2" key="1">
    <citation type="submission" date="2016-02" db="EMBL/GenBank/DDBJ databases">
        <title>Genome sequence of Bacillus trypoxylicola KCTC 13244(T).</title>
        <authorList>
            <person name="Jeong H."/>
            <person name="Park S.-H."/>
            <person name="Choi S.-K."/>
        </authorList>
    </citation>
    <scope>NUCLEOTIDE SEQUENCE [LARGE SCALE GENOMIC DNA]</scope>
    <source>
        <strain evidence="2">KCTC 13244</strain>
    </source>
</reference>
<feature type="transmembrane region" description="Helical" evidence="1">
    <location>
        <begin position="129"/>
        <end position="151"/>
    </location>
</feature>
<feature type="transmembrane region" description="Helical" evidence="1">
    <location>
        <begin position="6"/>
        <end position="23"/>
    </location>
</feature>
<evidence type="ECO:0000313" key="2">
    <source>
        <dbReference type="EMBL" id="KYG35308.1"/>
    </source>
</evidence>
<keyword evidence="1" id="KW-0472">Membrane</keyword>
<proteinExistence type="predicted"/>
<name>A0A162FCR2_9BACI</name>
<evidence type="ECO:0000256" key="1">
    <source>
        <dbReference type="SAM" id="Phobius"/>
    </source>
</evidence>
<feature type="transmembrane region" description="Helical" evidence="1">
    <location>
        <begin position="53"/>
        <end position="79"/>
    </location>
</feature>
<keyword evidence="1" id="KW-1133">Transmembrane helix</keyword>